<reference evidence="1 2" key="1">
    <citation type="submission" date="2014-04" db="EMBL/GenBank/DDBJ databases">
        <authorList>
            <consortium name="International Citrus Genome Consortium"/>
            <person name="Gmitter F."/>
            <person name="Chen C."/>
            <person name="Farmerie W."/>
            <person name="Harkins T."/>
            <person name="Desany B."/>
            <person name="Mohiuddin M."/>
            <person name="Kodira C."/>
            <person name="Borodovsky M."/>
            <person name="Lomsadze A."/>
            <person name="Burns P."/>
            <person name="Jenkins J."/>
            <person name="Prochnik S."/>
            <person name="Shu S."/>
            <person name="Chapman J."/>
            <person name="Pitluck S."/>
            <person name="Schmutz J."/>
            <person name="Rokhsar D."/>
        </authorList>
    </citation>
    <scope>NUCLEOTIDE SEQUENCE</scope>
</reference>
<gene>
    <name evidence="1" type="ORF">CISIN_1g038215mg</name>
</gene>
<proteinExistence type="predicted"/>
<accession>A0A067E296</accession>
<sequence>MYLNCWLPFSFQFSTMSFLHREKCRGCVHCMKNPKKSQSNIFTEKFSTTIGKECDAIRISCDDYEYRDVHDKVGTMEVLELLADFEMWNQILR</sequence>
<dbReference type="AlphaFoldDB" id="A0A067E296"/>
<dbReference type="Proteomes" id="UP000027120">
    <property type="component" value="Unassembled WGS sequence"/>
</dbReference>
<name>A0A067E296_CITSI</name>
<protein>
    <submittedName>
        <fullName evidence="1">Uncharacterized protein</fullName>
    </submittedName>
</protein>
<evidence type="ECO:0000313" key="1">
    <source>
        <dbReference type="EMBL" id="KDO47980.1"/>
    </source>
</evidence>
<keyword evidence="2" id="KW-1185">Reference proteome</keyword>
<evidence type="ECO:0000313" key="2">
    <source>
        <dbReference type="Proteomes" id="UP000027120"/>
    </source>
</evidence>
<dbReference type="EMBL" id="KK785157">
    <property type="protein sequence ID" value="KDO47980.1"/>
    <property type="molecule type" value="Genomic_DNA"/>
</dbReference>
<organism evidence="1 2">
    <name type="scientific">Citrus sinensis</name>
    <name type="common">Sweet orange</name>
    <name type="synonym">Citrus aurantium var. sinensis</name>
    <dbReference type="NCBI Taxonomy" id="2711"/>
    <lineage>
        <taxon>Eukaryota</taxon>
        <taxon>Viridiplantae</taxon>
        <taxon>Streptophyta</taxon>
        <taxon>Embryophyta</taxon>
        <taxon>Tracheophyta</taxon>
        <taxon>Spermatophyta</taxon>
        <taxon>Magnoliopsida</taxon>
        <taxon>eudicotyledons</taxon>
        <taxon>Gunneridae</taxon>
        <taxon>Pentapetalae</taxon>
        <taxon>rosids</taxon>
        <taxon>malvids</taxon>
        <taxon>Sapindales</taxon>
        <taxon>Rutaceae</taxon>
        <taxon>Aurantioideae</taxon>
        <taxon>Citrus</taxon>
    </lineage>
</organism>